<reference evidence="1" key="1">
    <citation type="journal article" date="2019" name="bioRxiv">
        <title>The Genome of the Zebra Mussel, Dreissena polymorpha: A Resource for Invasive Species Research.</title>
        <authorList>
            <person name="McCartney M.A."/>
            <person name="Auch B."/>
            <person name="Kono T."/>
            <person name="Mallez S."/>
            <person name="Zhang Y."/>
            <person name="Obille A."/>
            <person name="Becker A."/>
            <person name="Abrahante J.E."/>
            <person name="Garbe J."/>
            <person name="Badalamenti J.P."/>
            <person name="Herman A."/>
            <person name="Mangelson H."/>
            <person name="Liachko I."/>
            <person name="Sullivan S."/>
            <person name="Sone E.D."/>
            <person name="Koren S."/>
            <person name="Silverstein K.A.T."/>
            <person name="Beckman K.B."/>
            <person name="Gohl D.M."/>
        </authorList>
    </citation>
    <scope>NUCLEOTIDE SEQUENCE</scope>
    <source>
        <strain evidence="1">Duluth1</strain>
        <tissue evidence="1">Whole animal</tissue>
    </source>
</reference>
<organism evidence="1 2">
    <name type="scientific">Dreissena polymorpha</name>
    <name type="common">Zebra mussel</name>
    <name type="synonym">Mytilus polymorpha</name>
    <dbReference type="NCBI Taxonomy" id="45954"/>
    <lineage>
        <taxon>Eukaryota</taxon>
        <taxon>Metazoa</taxon>
        <taxon>Spiralia</taxon>
        <taxon>Lophotrochozoa</taxon>
        <taxon>Mollusca</taxon>
        <taxon>Bivalvia</taxon>
        <taxon>Autobranchia</taxon>
        <taxon>Heteroconchia</taxon>
        <taxon>Euheterodonta</taxon>
        <taxon>Imparidentia</taxon>
        <taxon>Neoheterodontei</taxon>
        <taxon>Myida</taxon>
        <taxon>Dreissenoidea</taxon>
        <taxon>Dreissenidae</taxon>
        <taxon>Dreissena</taxon>
    </lineage>
</organism>
<accession>A0A9D4BH58</accession>
<dbReference type="Proteomes" id="UP000828390">
    <property type="component" value="Unassembled WGS sequence"/>
</dbReference>
<gene>
    <name evidence="1" type="ORF">DPMN_082838</name>
</gene>
<sequence length="69" mass="7860">MFLYCPRVFAAVPDNLKEIIKKSKPTMNISQNGDSWSLKTTVSDKVEYKTFKVGEEFRSKSLTGQDVQV</sequence>
<comment type="caution">
    <text evidence="1">The sequence shown here is derived from an EMBL/GenBank/DDBJ whole genome shotgun (WGS) entry which is preliminary data.</text>
</comment>
<name>A0A9D4BH58_DREPO</name>
<reference evidence="1" key="2">
    <citation type="submission" date="2020-11" db="EMBL/GenBank/DDBJ databases">
        <authorList>
            <person name="McCartney M.A."/>
            <person name="Auch B."/>
            <person name="Kono T."/>
            <person name="Mallez S."/>
            <person name="Becker A."/>
            <person name="Gohl D.M."/>
            <person name="Silverstein K.A.T."/>
            <person name="Koren S."/>
            <person name="Bechman K.B."/>
            <person name="Herman A."/>
            <person name="Abrahante J.E."/>
            <person name="Garbe J."/>
        </authorList>
    </citation>
    <scope>NUCLEOTIDE SEQUENCE</scope>
    <source>
        <strain evidence="1">Duluth1</strain>
        <tissue evidence="1">Whole animal</tissue>
    </source>
</reference>
<dbReference type="SUPFAM" id="SSF50814">
    <property type="entry name" value="Lipocalins"/>
    <property type="match status" value="1"/>
</dbReference>
<dbReference type="Gene3D" id="2.40.128.20">
    <property type="match status" value="1"/>
</dbReference>
<proteinExistence type="predicted"/>
<evidence type="ECO:0000313" key="1">
    <source>
        <dbReference type="EMBL" id="KAH3695380.1"/>
    </source>
</evidence>
<dbReference type="EMBL" id="JAIWYP010000016">
    <property type="protein sequence ID" value="KAH3695380.1"/>
    <property type="molecule type" value="Genomic_DNA"/>
</dbReference>
<dbReference type="AlphaFoldDB" id="A0A9D4BH58"/>
<keyword evidence="2" id="KW-1185">Reference proteome</keyword>
<dbReference type="InterPro" id="IPR012674">
    <property type="entry name" value="Calycin"/>
</dbReference>
<protein>
    <submittedName>
        <fullName evidence="1">Uncharacterized protein</fullName>
    </submittedName>
</protein>
<evidence type="ECO:0000313" key="2">
    <source>
        <dbReference type="Proteomes" id="UP000828390"/>
    </source>
</evidence>
<dbReference type="GO" id="GO:0008289">
    <property type="term" value="F:lipid binding"/>
    <property type="evidence" value="ECO:0007669"/>
    <property type="project" value="UniProtKB-KW"/>
</dbReference>